<dbReference type="PANTHER" id="PTHR30319:SF1">
    <property type="entry name" value="TRANSCRIPTIONAL REPRESSOR PAAX"/>
    <property type="match status" value="1"/>
</dbReference>
<dbReference type="InterPro" id="IPR048846">
    <property type="entry name" value="PaaX-like_central"/>
</dbReference>
<proteinExistence type="predicted"/>
<name>A0A1F4YIX6_9BACT</name>
<accession>A0A1F4YIX6</accession>
<dbReference type="Proteomes" id="UP000178176">
    <property type="component" value="Unassembled WGS sequence"/>
</dbReference>
<evidence type="ECO:0000256" key="5">
    <source>
        <dbReference type="ARBA" id="ARBA00022842"/>
    </source>
</evidence>
<evidence type="ECO:0000313" key="8">
    <source>
        <dbReference type="EMBL" id="OGC93203.1"/>
    </source>
</evidence>
<evidence type="ECO:0000256" key="1">
    <source>
        <dbReference type="ARBA" id="ARBA00022722"/>
    </source>
</evidence>
<evidence type="ECO:0000256" key="4">
    <source>
        <dbReference type="ARBA" id="ARBA00022801"/>
    </source>
</evidence>
<dbReference type="SUPFAM" id="SSF143430">
    <property type="entry name" value="TTP0101/SSO1404-like"/>
    <property type="match status" value="1"/>
</dbReference>
<protein>
    <submittedName>
        <fullName evidence="8">CRISPR-associated endonuclease Cas2</fullName>
    </submittedName>
</protein>
<dbReference type="AlphaFoldDB" id="A0A1F4YIX6"/>
<sequence>MRQKTKRKLKATVRAVLAVLDKSFDWVVFSKSESRRRLKKMSEVSAADEYWKVYYASSIEDGIGRLLRRGMVEVRETQGGTEVRISDKGKTEVLKYRLAELELKAPVSWDKKWRIVMFDVAEVERRRRDELRKWLLKLGLKQIQKSVWVSPYPLDKEVRFLREVLGVPHSVKLITAERIENDEELRELFDL</sequence>
<keyword evidence="5" id="KW-0460">Magnesium</keyword>
<organism evidence="8 9">
    <name type="scientific">Candidatus Amesbacteria bacterium RIFCSPHIGHO2_01_FULL_48_32b</name>
    <dbReference type="NCBI Taxonomy" id="1797253"/>
    <lineage>
        <taxon>Bacteria</taxon>
        <taxon>Candidatus Amesiibacteriota</taxon>
    </lineage>
</organism>
<evidence type="ECO:0000313" key="9">
    <source>
        <dbReference type="Proteomes" id="UP000178176"/>
    </source>
</evidence>
<keyword evidence="6" id="KW-0051">Antiviral defense</keyword>
<evidence type="ECO:0000256" key="3">
    <source>
        <dbReference type="ARBA" id="ARBA00022759"/>
    </source>
</evidence>
<dbReference type="Pfam" id="PF20803">
    <property type="entry name" value="PaaX_M"/>
    <property type="match status" value="1"/>
</dbReference>
<evidence type="ECO:0000256" key="2">
    <source>
        <dbReference type="ARBA" id="ARBA00022723"/>
    </source>
</evidence>
<dbReference type="PANTHER" id="PTHR30319">
    <property type="entry name" value="PHENYLACETIC ACID REGULATOR-RELATED TRANSCRIPTIONAL REPRESSOR"/>
    <property type="match status" value="1"/>
</dbReference>
<keyword evidence="4" id="KW-0378">Hydrolase</keyword>
<reference evidence="8 9" key="1">
    <citation type="journal article" date="2016" name="Nat. Commun.">
        <title>Thousands of microbial genomes shed light on interconnected biogeochemical processes in an aquifer system.</title>
        <authorList>
            <person name="Anantharaman K."/>
            <person name="Brown C.T."/>
            <person name="Hug L.A."/>
            <person name="Sharon I."/>
            <person name="Castelle C.J."/>
            <person name="Probst A.J."/>
            <person name="Thomas B.C."/>
            <person name="Singh A."/>
            <person name="Wilkins M.J."/>
            <person name="Karaoz U."/>
            <person name="Brodie E.L."/>
            <person name="Williams K.H."/>
            <person name="Hubbard S.S."/>
            <person name="Banfield J.F."/>
        </authorList>
    </citation>
    <scope>NUCLEOTIDE SEQUENCE [LARGE SCALE GENOMIC DNA]</scope>
</reference>
<dbReference type="Gene3D" id="3.30.70.2650">
    <property type="match status" value="1"/>
</dbReference>
<evidence type="ECO:0000256" key="6">
    <source>
        <dbReference type="ARBA" id="ARBA00023118"/>
    </source>
</evidence>
<dbReference type="InterPro" id="IPR021127">
    <property type="entry name" value="CRISPR_associated_Cas2"/>
</dbReference>
<evidence type="ECO:0000259" key="7">
    <source>
        <dbReference type="Pfam" id="PF20803"/>
    </source>
</evidence>
<gene>
    <name evidence="8" type="ORF">A2876_04855</name>
</gene>
<keyword evidence="1" id="KW-0540">Nuclease</keyword>
<dbReference type="EMBL" id="MEXH01000001">
    <property type="protein sequence ID" value="OGC93203.1"/>
    <property type="molecule type" value="Genomic_DNA"/>
</dbReference>
<feature type="domain" description="Transcriptional repressor PaaX-like central Cas2-like" evidence="7">
    <location>
        <begin position="108"/>
        <end position="183"/>
    </location>
</feature>
<keyword evidence="3 8" id="KW-0255">Endonuclease</keyword>
<dbReference type="GO" id="GO:0043571">
    <property type="term" value="P:maintenance of CRISPR repeat elements"/>
    <property type="evidence" value="ECO:0007669"/>
    <property type="project" value="InterPro"/>
</dbReference>
<keyword evidence="2" id="KW-0479">Metal-binding</keyword>
<dbReference type="GO" id="GO:0006351">
    <property type="term" value="P:DNA-templated transcription"/>
    <property type="evidence" value="ECO:0007669"/>
    <property type="project" value="TreeGrafter"/>
</dbReference>
<dbReference type="NCBIfam" id="TIGR01573">
    <property type="entry name" value="cas2"/>
    <property type="match status" value="1"/>
</dbReference>
<dbReference type="GO" id="GO:0004521">
    <property type="term" value="F:RNA endonuclease activity"/>
    <property type="evidence" value="ECO:0007669"/>
    <property type="project" value="InterPro"/>
</dbReference>
<comment type="caution">
    <text evidence="8">The sequence shown here is derived from an EMBL/GenBank/DDBJ whole genome shotgun (WGS) entry which is preliminary data.</text>
</comment>